<dbReference type="InterPro" id="IPR050178">
    <property type="entry name" value="AspA/AstE_fam"/>
</dbReference>
<reference evidence="2 3" key="2">
    <citation type="journal article" date="2016" name="Genome Announc.">
        <title>Draft Genome Sequence of the N2-Fixing Cyanobacterium Nostoc piscinale CENA21, Isolated from the Brazilian Amazon Floodplain.</title>
        <authorList>
            <person name="Leao T."/>
            <person name="Guimaraes P.I."/>
            <person name="de Melo A.G."/>
            <person name="Ramos R.T."/>
            <person name="Leao P.N."/>
            <person name="Silva A."/>
            <person name="Fiore M.F."/>
            <person name="Schneider M.P."/>
        </authorList>
    </citation>
    <scope>NUCLEOTIDE SEQUENCE [LARGE SCALE GENOMIC DNA]</scope>
    <source>
        <strain evidence="2 3">CENA21</strain>
    </source>
</reference>
<name>A0A0M4U0F7_9NOSO</name>
<dbReference type="Proteomes" id="UP000062645">
    <property type="component" value="Chromosome"/>
</dbReference>
<dbReference type="PANTHER" id="PTHR15162:SF7">
    <property type="entry name" value="SUCCINYLGLUTAMATE DESUCCINYLASE"/>
    <property type="match status" value="1"/>
</dbReference>
<sequence>MIHPQLQFRDYEPLNPGEPIFLTFEGKAIAYQGTSTVYPIFINEAAYYEKGIAMCLTQKKTTQI</sequence>
<dbReference type="SUPFAM" id="SSF53187">
    <property type="entry name" value="Zn-dependent exopeptidases"/>
    <property type="match status" value="1"/>
</dbReference>
<dbReference type="STRING" id="224013.ACX27_28285"/>
<evidence type="ECO:0000313" key="2">
    <source>
        <dbReference type="EMBL" id="ALF55864.1"/>
    </source>
</evidence>
<reference evidence="3" key="1">
    <citation type="submission" date="2015-07" db="EMBL/GenBank/DDBJ databases">
        <title>Genome Of Nitrogen-Fixing Cyanobacterium Nostoc piscinale CENA21 From Solimoes/Amazon River Floodplain Sediments And Comparative Genomics To Uncover Biosynthetic Natural Products Potential.</title>
        <authorList>
            <person name="Leao T.F."/>
            <person name="Leao P.N."/>
            <person name="Guimaraes P.I."/>
            <person name="de Melo A.G.C."/>
            <person name="Ramos R.T.J."/>
            <person name="Silva A."/>
            <person name="Fiore M.F."/>
            <person name="Schneider M.P.C."/>
        </authorList>
    </citation>
    <scope>NUCLEOTIDE SEQUENCE [LARGE SCALE GENOMIC DNA]</scope>
    <source>
        <strain evidence="3">CENA21</strain>
    </source>
</reference>
<organism evidence="2 3">
    <name type="scientific">Nostoc piscinale CENA21</name>
    <dbReference type="NCBI Taxonomy" id="224013"/>
    <lineage>
        <taxon>Bacteria</taxon>
        <taxon>Bacillati</taxon>
        <taxon>Cyanobacteriota</taxon>
        <taxon>Cyanophyceae</taxon>
        <taxon>Nostocales</taxon>
        <taxon>Nostocaceae</taxon>
        <taxon>Nostoc</taxon>
    </lineage>
</organism>
<evidence type="ECO:0000313" key="3">
    <source>
        <dbReference type="Proteomes" id="UP000062645"/>
    </source>
</evidence>
<dbReference type="Gene3D" id="2.20.25.160">
    <property type="match status" value="1"/>
</dbReference>
<dbReference type="PATRIC" id="fig|224013.5.peg.6762"/>
<dbReference type="AlphaFoldDB" id="A0A0M4U0F7"/>
<dbReference type="KEGG" id="npz:ACX27_28285"/>
<accession>A0A0M4U0F7</accession>
<gene>
    <name evidence="2" type="ORF">ACX27_28285</name>
</gene>
<dbReference type="Pfam" id="PF04952">
    <property type="entry name" value="AstE_AspA_hybrid"/>
    <property type="match status" value="1"/>
</dbReference>
<keyword evidence="3" id="KW-1185">Reference proteome</keyword>
<protein>
    <recommendedName>
        <fullName evidence="1">AstE/AspA barrel-sandwich hybrid domain-containing protein</fullName>
    </recommendedName>
</protein>
<dbReference type="GO" id="GO:0005829">
    <property type="term" value="C:cytosol"/>
    <property type="evidence" value="ECO:0007669"/>
    <property type="project" value="TreeGrafter"/>
</dbReference>
<proteinExistence type="predicted"/>
<feature type="domain" description="AstE/AspA barrel-sandwich hybrid" evidence="1">
    <location>
        <begin position="1"/>
        <end position="59"/>
    </location>
</feature>
<evidence type="ECO:0000259" key="1">
    <source>
        <dbReference type="Pfam" id="PF04952"/>
    </source>
</evidence>
<dbReference type="PANTHER" id="PTHR15162">
    <property type="entry name" value="ASPARTOACYLASE"/>
    <property type="match status" value="1"/>
</dbReference>
<dbReference type="InterPro" id="IPR007036">
    <property type="entry name" value="Aste_AspA_hybrid_dom"/>
</dbReference>
<dbReference type="GO" id="GO:0016811">
    <property type="term" value="F:hydrolase activity, acting on carbon-nitrogen (but not peptide) bonds, in linear amides"/>
    <property type="evidence" value="ECO:0007669"/>
    <property type="project" value="TreeGrafter"/>
</dbReference>
<dbReference type="EMBL" id="CP012036">
    <property type="protein sequence ID" value="ALF55864.1"/>
    <property type="molecule type" value="Genomic_DNA"/>
</dbReference>